<gene>
    <name evidence="1" type="ORF">SAMN02910297_01788</name>
</gene>
<reference evidence="2" key="1">
    <citation type="submission" date="2016-10" db="EMBL/GenBank/DDBJ databases">
        <authorList>
            <person name="Varghese N."/>
        </authorList>
    </citation>
    <scope>NUCLEOTIDE SEQUENCE [LARGE SCALE GENOMIC DNA]</scope>
    <source>
        <strain evidence="2">DSM 16632</strain>
    </source>
</reference>
<dbReference type="InterPro" id="IPR019734">
    <property type="entry name" value="TPR_rpt"/>
</dbReference>
<proteinExistence type="predicted"/>
<dbReference type="SMART" id="SM00028">
    <property type="entry name" value="TPR"/>
    <property type="match status" value="2"/>
</dbReference>
<dbReference type="EMBL" id="FOTL01000041">
    <property type="protein sequence ID" value="SFL80181.1"/>
    <property type="molecule type" value="Genomic_DNA"/>
</dbReference>
<evidence type="ECO:0000313" key="1">
    <source>
        <dbReference type="EMBL" id="SFL80181.1"/>
    </source>
</evidence>
<dbReference type="SUPFAM" id="SSF48452">
    <property type="entry name" value="TPR-like"/>
    <property type="match status" value="1"/>
</dbReference>
<dbReference type="RefSeq" id="WP_074798906.1">
    <property type="nucleotide sequence ID" value="NZ_FOTL01000041.1"/>
</dbReference>
<dbReference type="AlphaFoldDB" id="A0A1I4KNF9"/>
<name>A0A1I4KNF9_METOL</name>
<accession>A0A1I4KNF9</accession>
<dbReference type="InterPro" id="IPR011990">
    <property type="entry name" value="TPR-like_helical_dom_sf"/>
</dbReference>
<dbReference type="Proteomes" id="UP000183442">
    <property type="component" value="Unassembled WGS sequence"/>
</dbReference>
<evidence type="ECO:0000313" key="2">
    <source>
        <dbReference type="Proteomes" id="UP000183442"/>
    </source>
</evidence>
<dbReference type="Gene3D" id="1.25.40.10">
    <property type="entry name" value="Tetratricopeptide repeat domain"/>
    <property type="match status" value="1"/>
</dbReference>
<sequence>MSIEASDLIKEAENYYENGIYEGAIDKFKRVYSQNPDLLTEENKEHFAKAIYEFNIRDSTFMTTELDASLILLTRLVSQKDTREGQECIYTDSVMTFISNKRDYEAILKWYKKINPKLLNPNPDKKNSYSYKDKYYSNTTRALLNEKHYKKCIDLSKEALEEIDYIMNEDEAWFKVRIAKASMNISNFDEAIKYFKEAIKAKENWSNKYAFADCYYVLGDYDNALKQALDAALTDPKIRPLLKINLYQLLSELLNEKGYENEIDYLDNLINAIKFDNKEIADEDDEEYLECISELEDRIDVKSMEENLRPIWRKILSEL</sequence>
<protein>
    <submittedName>
        <fullName evidence="1">Tetratricopeptide repeat-containing protein</fullName>
    </submittedName>
</protein>
<dbReference type="Pfam" id="PF13432">
    <property type="entry name" value="TPR_16"/>
    <property type="match status" value="1"/>
</dbReference>
<organism evidence="1 2">
    <name type="scientific">Methanobrevibacter olleyae</name>
    <dbReference type="NCBI Taxonomy" id="294671"/>
    <lineage>
        <taxon>Archaea</taxon>
        <taxon>Methanobacteriati</taxon>
        <taxon>Methanobacteriota</taxon>
        <taxon>Methanomada group</taxon>
        <taxon>Methanobacteria</taxon>
        <taxon>Methanobacteriales</taxon>
        <taxon>Methanobacteriaceae</taxon>
        <taxon>Methanobrevibacter</taxon>
    </lineage>
</organism>